<feature type="compositionally biased region" description="Basic and acidic residues" evidence="1">
    <location>
        <begin position="119"/>
        <end position="130"/>
    </location>
</feature>
<feature type="compositionally biased region" description="Polar residues" evidence="1">
    <location>
        <begin position="309"/>
        <end position="320"/>
    </location>
</feature>
<feature type="region of interest" description="Disordered" evidence="1">
    <location>
        <begin position="40"/>
        <end position="130"/>
    </location>
</feature>
<dbReference type="PANTHER" id="PTHR33318">
    <property type="entry name" value="ASPARTYL/GLUTAMYL-TRNA(ASN/GLN) AMIDOTRANSFERASE SUBUNIT"/>
    <property type="match status" value="1"/>
</dbReference>
<feature type="compositionally biased region" description="Basic and acidic residues" evidence="1">
    <location>
        <begin position="59"/>
        <end position="78"/>
    </location>
</feature>
<dbReference type="PANTHER" id="PTHR33318:SF22">
    <property type="entry name" value="SUPPRESSOR PROTEIN SRP40-LIKE ISOFORM X1"/>
    <property type="match status" value="1"/>
</dbReference>
<comment type="caution">
    <text evidence="2">The sequence shown here is derived from an EMBL/GenBank/DDBJ whole genome shotgun (WGS) entry which is preliminary data.</text>
</comment>
<protein>
    <submittedName>
        <fullName evidence="2">Uncharacterized protein</fullName>
    </submittedName>
</protein>
<organism evidence="2">
    <name type="scientific">Sesamum latifolium</name>
    <dbReference type="NCBI Taxonomy" id="2727402"/>
    <lineage>
        <taxon>Eukaryota</taxon>
        <taxon>Viridiplantae</taxon>
        <taxon>Streptophyta</taxon>
        <taxon>Embryophyta</taxon>
        <taxon>Tracheophyta</taxon>
        <taxon>Spermatophyta</taxon>
        <taxon>Magnoliopsida</taxon>
        <taxon>eudicotyledons</taxon>
        <taxon>Gunneridae</taxon>
        <taxon>Pentapetalae</taxon>
        <taxon>asterids</taxon>
        <taxon>lamiids</taxon>
        <taxon>Lamiales</taxon>
        <taxon>Pedaliaceae</taxon>
        <taxon>Sesamum</taxon>
    </lineage>
</organism>
<gene>
    <name evidence="2" type="ORF">Slati_1188800</name>
</gene>
<feature type="region of interest" description="Disordered" evidence="1">
    <location>
        <begin position="306"/>
        <end position="330"/>
    </location>
</feature>
<feature type="compositionally biased region" description="Basic and acidic residues" evidence="1">
    <location>
        <begin position="183"/>
        <end position="199"/>
    </location>
</feature>
<dbReference type="InterPro" id="IPR039300">
    <property type="entry name" value="JASON"/>
</dbReference>
<evidence type="ECO:0000313" key="2">
    <source>
        <dbReference type="EMBL" id="KAL0452107.1"/>
    </source>
</evidence>
<accession>A0AAW2XDM6</accession>
<feature type="region of interest" description="Disordered" evidence="1">
    <location>
        <begin position="274"/>
        <end position="293"/>
    </location>
</feature>
<dbReference type="GO" id="GO:0007142">
    <property type="term" value="P:male meiosis II"/>
    <property type="evidence" value="ECO:0007669"/>
    <property type="project" value="InterPro"/>
</dbReference>
<dbReference type="EMBL" id="JACGWN010000004">
    <property type="protein sequence ID" value="KAL0452107.1"/>
    <property type="molecule type" value="Genomic_DNA"/>
</dbReference>
<reference evidence="2" key="1">
    <citation type="submission" date="2020-06" db="EMBL/GenBank/DDBJ databases">
        <authorList>
            <person name="Li T."/>
            <person name="Hu X."/>
            <person name="Zhang T."/>
            <person name="Song X."/>
            <person name="Zhang H."/>
            <person name="Dai N."/>
            <person name="Sheng W."/>
            <person name="Hou X."/>
            <person name="Wei L."/>
        </authorList>
    </citation>
    <scope>NUCLEOTIDE SEQUENCE</scope>
    <source>
        <strain evidence="2">KEN1</strain>
        <tissue evidence="2">Leaf</tissue>
    </source>
</reference>
<dbReference type="AlphaFoldDB" id="A0AAW2XDM6"/>
<evidence type="ECO:0000256" key="1">
    <source>
        <dbReference type="SAM" id="MobiDB-lite"/>
    </source>
</evidence>
<sequence>MRCFTACFDPKKHKKLIKKLPNQCLSPRDELLHEAVEISAAGTESQKEEGIVSSTKFVSESEAKNEEQMNGSRGKESDNSNVDTADTDNSVENEKGTVESILGKDRNDGSASNSSILTPHHDHQDLSVSKEECVAVNSREISLDNTSREGGIDDRCVLQPESSESLFSLSIDSRKQVSASEMGADKEVSSPLKPSDRENSAIGSKKGVRFTVFRYSEDKENVNTLDEKWIMPSKDQTSLDKSKTRCDDDQLKANEISMDTSLSSWLVGPEKSAWAKTSSSSSSPGSEKNYGERQVLGVITPTKEVKQLVESSSGRSTPCHSTDDQPGIGTVGRYWQQTSLAGDGRLAVETKM</sequence>
<feature type="compositionally biased region" description="Basic and acidic residues" evidence="1">
    <location>
        <begin position="92"/>
        <end position="108"/>
    </location>
</feature>
<proteinExistence type="predicted"/>
<feature type="region of interest" description="Disordered" evidence="1">
    <location>
        <begin position="173"/>
        <end position="201"/>
    </location>
</feature>
<reference evidence="2" key="2">
    <citation type="journal article" date="2024" name="Plant">
        <title>Genomic evolution and insights into agronomic trait innovations of Sesamum species.</title>
        <authorList>
            <person name="Miao H."/>
            <person name="Wang L."/>
            <person name="Qu L."/>
            <person name="Liu H."/>
            <person name="Sun Y."/>
            <person name="Le M."/>
            <person name="Wang Q."/>
            <person name="Wei S."/>
            <person name="Zheng Y."/>
            <person name="Lin W."/>
            <person name="Duan Y."/>
            <person name="Cao H."/>
            <person name="Xiong S."/>
            <person name="Wang X."/>
            <person name="Wei L."/>
            <person name="Li C."/>
            <person name="Ma Q."/>
            <person name="Ju M."/>
            <person name="Zhao R."/>
            <person name="Li G."/>
            <person name="Mu C."/>
            <person name="Tian Q."/>
            <person name="Mei H."/>
            <person name="Zhang T."/>
            <person name="Gao T."/>
            <person name="Zhang H."/>
        </authorList>
    </citation>
    <scope>NUCLEOTIDE SEQUENCE</scope>
    <source>
        <strain evidence="2">KEN1</strain>
    </source>
</reference>
<name>A0AAW2XDM6_9LAMI</name>